<dbReference type="InterPro" id="IPR056681">
    <property type="entry name" value="DUF7779"/>
</dbReference>
<proteinExistence type="predicted"/>
<accession>A0A1L7XJC2</accession>
<dbReference type="STRING" id="576137.A0A1L7XJC2"/>
<organism evidence="3 4">
    <name type="scientific">Phialocephala subalpina</name>
    <dbReference type="NCBI Taxonomy" id="576137"/>
    <lineage>
        <taxon>Eukaryota</taxon>
        <taxon>Fungi</taxon>
        <taxon>Dikarya</taxon>
        <taxon>Ascomycota</taxon>
        <taxon>Pezizomycotina</taxon>
        <taxon>Leotiomycetes</taxon>
        <taxon>Helotiales</taxon>
        <taxon>Mollisiaceae</taxon>
        <taxon>Phialocephala</taxon>
        <taxon>Phialocephala fortinii species complex</taxon>
    </lineage>
</organism>
<dbReference type="SUPFAM" id="SSF48452">
    <property type="entry name" value="TPR-like"/>
    <property type="match status" value="1"/>
</dbReference>
<dbReference type="AlphaFoldDB" id="A0A1L7XJC2"/>
<name>A0A1L7XJC2_9HELO</name>
<feature type="domain" description="DUF7779" evidence="2">
    <location>
        <begin position="653"/>
        <end position="740"/>
    </location>
</feature>
<dbReference type="PANTHER" id="PTHR35205">
    <property type="entry name" value="NB-ARC AND TPR DOMAIN PROTEIN"/>
    <property type="match status" value="1"/>
</dbReference>
<dbReference type="EMBL" id="FJOG01000029">
    <property type="protein sequence ID" value="CZR65067.1"/>
    <property type="molecule type" value="Genomic_DNA"/>
</dbReference>
<keyword evidence="4" id="KW-1185">Reference proteome</keyword>
<gene>
    <name evidence="3" type="ORF">PAC_14967</name>
</gene>
<dbReference type="OrthoDB" id="6161812at2759"/>
<dbReference type="Gene3D" id="1.25.40.10">
    <property type="entry name" value="Tetratricopeptide repeat domain"/>
    <property type="match status" value="2"/>
</dbReference>
<evidence type="ECO:0000259" key="2">
    <source>
        <dbReference type="Pfam" id="PF25000"/>
    </source>
</evidence>
<evidence type="ECO:0000313" key="3">
    <source>
        <dbReference type="EMBL" id="CZR65067.1"/>
    </source>
</evidence>
<dbReference type="SUPFAM" id="SSF52540">
    <property type="entry name" value="P-loop containing nucleoside triphosphate hydrolases"/>
    <property type="match status" value="1"/>
</dbReference>
<feature type="compositionally biased region" description="Acidic residues" evidence="1">
    <location>
        <begin position="563"/>
        <end position="574"/>
    </location>
</feature>
<feature type="region of interest" description="Disordered" evidence="1">
    <location>
        <begin position="559"/>
        <end position="586"/>
    </location>
</feature>
<dbReference type="PANTHER" id="PTHR35205:SF1">
    <property type="entry name" value="ZU5 DOMAIN-CONTAINING PROTEIN"/>
    <property type="match status" value="1"/>
</dbReference>
<feature type="region of interest" description="Disordered" evidence="1">
    <location>
        <begin position="305"/>
        <end position="328"/>
    </location>
</feature>
<dbReference type="Proteomes" id="UP000184330">
    <property type="component" value="Unassembled WGS sequence"/>
</dbReference>
<dbReference type="Gene3D" id="3.40.50.300">
    <property type="entry name" value="P-loop containing nucleotide triphosphate hydrolases"/>
    <property type="match status" value="1"/>
</dbReference>
<protein>
    <recommendedName>
        <fullName evidence="2">DUF7779 domain-containing protein</fullName>
    </recommendedName>
</protein>
<dbReference type="Pfam" id="PF25000">
    <property type="entry name" value="DUF7779"/>
    <property type="match status" value="1"/>
</dbReference>
<dbReference type="SMART" id="SM00028">
    <property type="entry name" value="TPR"/>
    <property type="match status" value="3"/>
</dbReference>
<sequence length="1125" mass="128368">MHSPGPAARFRILYEAQKVSSFIVVIPGLGISPPESWGSSHGQPWLETLLSNAAPNSSILCFDHGLSTEDTFSWPKLVESGDALLQCLLKERENEAALCLAQLDIRTFGGLISVVSGIILMGTPHSKQAADEVWRNISLIPKASLKKFSKQEISKDEMSILINISTQFEEINDTPIAPILSAYEKRETKIRSGLGRFQVKSTLLVKREFSLTHIHNEKYIELDADHTSLCDISSQSDAYTQIATFIRESIGATQRDIFLDNASSHRSAEQEDQEDYFATEAQCTMSGSMSPGYRTGGDDDYREARAKSPPFRPGQFQQKRHEKTTRNQRTQISYTARLATFDLISEASDFSQRDPKLPCFFRKSHIRNHEFFGRQDVLRKMEDALLPRSSTKRHGAHDELRTFGLCGLGGVGKTEVAVRFMFDHRDDFDAIFWVQADEAAKLAEDFCQIALELGLEDPGTVQNKAVSRDLVKKWLTWPLKHNRRPSMPSIHDEFASWLLILDNVDEPEILKEYWPFEGSGSILVTSRDPLAKGRAFRMTSGHTLKPFEERESAEFLVGLTQNDSDDDDDDDDDGREQHPRHHGAVPSEAISVAQRLGGLPLALTQMAGIINFKRLSYKDFLSQYDQGQRVKELHALRLGIQDTTYKHTLSSVWALDRLSRGALALLEVISLVDPDRIPEDILTGGEFKRPIEGYLQDTGEYHEARAELVKSSLITRNKQQEFVRVHRLTQDGVRAEMDGTHLETAFDTTVSLIVAVWPFVSMEWRHGTSRWEKCEACFPHVLRLKNFYLREIIPENIFKAGINFAKLLNDVGWYFYERSIPENCETFFQLAQEICESQEGEPDEEAVDLLSEIYYSRGADASEVNEPERCMEYTTKFWKLRLKHAETSLKGQRDLRLGMSYNQMGVAYLMNRDYESAVGVLKKAFEVYASLDDPAPIKATLPAANMGLAYWFLRRYDEAYTVLIGILREREKVFGKNDKESFKTGRVLHALGNVRASQGRLKESYDFHQRALMQYRSTIGDNHHRTADVKKLPSSCKIFMNSYDSRKLLEQALKVFSSRIHYRHEKARTDHLMGKLMALKRNVEMSEQHFSEAFVGYQMLKPDDPRSREELSDTDYEELVCFWSC</sequence>
<dbReference type="PRINTS" id="PR00364">
    <property type="entry name" value="DISEASERSIST"/>
</dbReference>
<dbReference type="InterPro" id="IPR027417">
    <property type="entry name" value="P-loop_NTPase"/>
</dbReference>
<dbReference type="GO" id="GO:0043531">
    <property type="term" value="F:ADP binding"/>
    <property type="evidence" value="ECO:0007669"/>
    <property type="project" value="InterPro"/>
</dbReference>
<dbReference type="InterPro" id="IPR019734">
    <property type="entry name" value="TPR_rpt"/>
</dbReference>
<dbReference type="InterPro" id="IPR011990">
    <property type="entry name" value="TPR-like_helical_dom_sf"/>
</dbReference>
<evidence type="ECO:0000313" key="4">
    <source>
        <dbReference type="Proteomes" id="UP000184330"/>
    </source>
</evidence>
<evidence type="ECO:0000256" key="1">
    <source>
        <dbReference type="SAM" id="MobiDB-lite"/>
    </source>
</evidence>
<reference evidence="3 4" key="1">
    <citation type="submission" date="2016-03" db="EMBL/GenBank/DDBJ databases">
        <authorList>
            <person name="Ploux O."/>
        </authorList>
    </citation>
    <scope>NUCLEOTIDE SEQUENCE [LARGE SCALE GENOMIC DNA]</scope>
    <source>
        <strain evidence="3 4">UAMH 11012</strain>
    </source>
</reference>